<organism evidence="3">
    <name type="scientific">Eiseniibacteriota bacterium</name>
    <dbReference type="NCBI Taxonomy" id="2212470"/>
    <lineage>
        <taxon>Bacteria</taxon>
        <taxon>Candidatus Eiseniibacteriota</taxon>
    </lineage>
</organism>
<gene>
    <name evidence="3" type="ORF">ENR23_11910</name>
</gene>
<dbReference type="EMBL" id="DSQF01000024">
    <property type="protein sequence ID" value="HGZ44100.1"/>
    <property type="molecule type" value="Genomic_DNA"/>
</dbReference>
<evidence type="ECO:0000256" key="1">
    <source>
        <dbReference type="ARBA" id="ARBA00009820"/>
    </source>
</evidence>
<comment type="caution">
    <text evidence="3">The sequence shown here is derived from an EMBL/GenBank/DDBJ whole genome shotgun (WGS) entry which is preliminary data.</text>
</comment>
<name>A0A832MLT3_UNCEI</name>
<dbReference type="SUPFAM" id="SSF69304">
    <property type="entry name" value="Tricorn protease N-terminal domain"/>
    <property type="match status" value="1"/>
</dbReference>
<reference evidence="3" key="1">
    <citation type="journal article" date="2020" name="mSystems">
        <title>Genome- and Community-Level Interaction Insights into Carbon Utilization and Element Cycling Functions of Hydrothermarchaeota in Hydrothermal Sediment.</title>
        <authorList>
            <person name="Zhou Z."/>
            <person name="Liu Y."/>
            <person name="Xu W."/>
            <person name="Pan J."/>
            <person name="Luo Z.H."/>
            <person name="Li M."/>
        </authorList>
    </citation>
    <scope>NUCLEOTIDE SEQUENCE [LARGE SCALE GENOMIC DNA]</scope>
    <source>
        <strain evidence="3">SpSt-381</strain>
    </source>
</reference>
<keyword evidence="2" id="KW-1133">Transmembrane helix</keyword>
<evidence type="ECO:0000313" key="3">
    <source>
        <dbReference type="EMBL" id="HGZ44100.1"/>
    </source>
</evidence>
<protein>
    <recommendedName>
        <fullName evidence="4">Dipeptidylpeptidase IV N-terminal domain-containing protein</fullName>
    </recommendedName>
</protein>
<comment type="similarity">
    <text evidence="1">Belongs to the TolB family.</text>
</comment>
<dbReference type="PANTHER" id="PTHR36842">
    <property type="entry name" value="PROTEIN TOLB HOMOLOG"/>
    <property type="match status" value="1"/>
</dbReference>
<sequence length="621" mass="67658">MQTAHDVKLQLQWAAAAGEPPASGAQPAVAPARGARQRSVATTVAWVAGVVAVAALVLASWALRPRRAPGALLQVPLPDELTLGDYWSMHAIAPDGRAVVASGWRGSEPMRLWITRLDGREPTPLPGTERAWYPAWSPDSRFIAYFAYAARGLYRIPAEGGPPTRLADAQWARGISWGRRDDIVFAPNASGPLFRVRAGGGTPEPITVLDTTRGQASHRFPCFLPDGEHFLYVALPPGPRGVEVFVGSLRTKKSKRIMEADGAPVYVEPGHLVFVQANKIVAQRFDLRRLEPVGERVAIADAPEPSDMTAEPVVSASRDGRLLFPATPARESVVEWLGRDGAPRGRVPLPAGDWRVLSLSPDARFAVARGAGSLWRLDLERGIPTRILSGARREHRASWSPDGRRLVTDVERAGGPRVVFLDPGGLGIADSLAGVEGLFLEVADWSRDGRHLAVAVMDRPAPDGRETSWNLWSVPLDGSGRPSPYLQTASFERQGRFSPDGRWLAFIVQDEGQASLFVDSYPAPGRRALIGPVIADAWVMWGPKGDELLYWELAGEVVRVPLSFEHGEVKPGTPQRLFHLPEGATGIDSRDGERFLVSRPSRPSQGFSLRLAIEWTELIRK</sequence>
<dbReference type="SUPFAM" id="SSF82171">
    <property type="entry name" value="DPP6 N-terminal domain-like"/>
    <property type="match status" value="1"/>
</dbReference>
<dbReference type="Gene3D" id="2.120.10.30">
    <property type="entry name" value="TolB, C-terminal domain"/>
    <property type="match status" value="3"/>
</dbReference>
<keyword evidence="2" id="KW-0472">Membrane</keyword>
<dbReference type="InterPro" id="IPR011659">
    <property type="entry name" value="WD40"/>
</dbReference>
<evidence type="ECO:0008006" key="4">
    <source>
        <dbReference type="Google" id="ProtNLM"/>
    </source>
</evidence>
<dbReference type="InterPro" id="IPR011042">
    <property type="entry name" value="6-blade_b-propeller_TolB-like"/>
</dbReference>
<accession>A0A832MLT3</accession>
<dbReference type="AlphaFoldDB" id="A0A832MLT3"/>
<proteinExistence type="inferred from homology"/>
<keyword evidence="2" id="KW-0812">Transmembrane</keyword>
<dbReference type="Pfam" id="PF07676">
    <property type="entry name" value="PD40"/>
    <property type="match status" value="2"/>
</dbReference>
<evidence type="ECO:0000256" key="2">
    <source>
        <dbReference type="SAM" id="Phobius"/>
    </source>
</evidence>
<feature type="transmembrane region" description="Helical" evidence="2">
    <location>
        <begin position="43"/>
        <end position="63"/>
    </location>
</feature>